<dbReference type="Pfam" id="PF25561">
    <property type="entry name" value="QRICH1"/>
    <property type="match status" value="1"/>
</dbReference>
<dbReference type="GO" id="GO:0006310">
    <property type="term" value="P:DNA recombination"/>
    <property type="evidence" value="ECO:0007669"/>
    <property type="project" value="UniProtKB-KW"/>
</dbReference>
<feature type="domain" description="Reverse transcriptase" evidence="5">
    <location>
        <begin position="526"/>
        <end position="782"/>
    </location>
</feature>
<dbReference type="AlphaFoldDB" id="A0A8S3QJU7"/>
<dbReference type="InterPro" id="IPR011010">
    <property type="entry name" value="DNA_brk_join_enz"/>
</dbReference>
<dbReference type="InterPro" id="IPR057926">
    <property type="entry name" value="QRICH1_dom"/>
</dbReference>
<keyword evidence="4" id="KW-0233">DNA recombination</keyword>
<sequence>MAAEMEDDVHLSQIAAEIEEDIQLSEVATEIEDDIKLAVCSQEIEADYFDDLAISQAANIMDVNLTISQAMNVYDVEGEENFDLGTFELGYLAREPNTSGVENPMNTGINRFSTCVSADEIDKLITSQTNPNTQKNTKWAIKVFNEWRAARRQNGVEITDLLTMDVNTMDYWLQRFVLEARKKTGDEYPPKSLYYIVCGLMRHCKDNKLFHVNFFDEKDGTFAQFRKVLDARMKYLLAKGLGTKQKKADAISEEDEEMLWSSGVFGQSNSTTLQYTVFYYACKMFGLRGRDEHRNLQCSQFELGEDGKGKYIRFIGRNNKTFNGGLAHMKISNKDIKHYSNDGPRCMYNIFETYLNMLGNDGCFYRKPLAMVGNTIRYGKQPLGVNKLEGLMKEMCQKAGLTGNYTNHSGKRTCATALYKAGLDEQTIMDRTGHRSSAVRAYKSKTDEIEQKVSSVLNPPSIDTVSVTHNELEVEEPPFKCTKLEPVNTENSANCRDISTRLKCLNDITNTKAQRRYRFYTSNSSLHFQKGLIPDLLKTGLLSPVFKNKGSILEIKNYRGITVFQVFCKIIESILKLRIRPIALPIQFTLQRDFTQNSAPLNASFILEEVNRESLDLGKLLIIVLLDAKSAFDVVVHQNLMRNLYHLGIQDRHWNLINNLHKHASSVIKLNGKTSNEFIISQGVRQGGILSADLYKIYIDPLLHHLQQSKLGSKIGHIPCCATACADDITLNTTDPKEAQILLNMAYEFSCNEHYKLQPQKSVVIEMENKRKKRHSCIDLRLKDKKLPVVEKATHLGIQRSKSRKETLNNTINENIKKARRTAYSLMAAGFHGNNGLDPSNCIHII</sequence>
<accession>A0A8S3QJU7</accession>
<keyword evidence="1" id="KW-1017">Isopeptide bond</keyword>
<keyword evidence="3" id="KW-0832">Ubl conjugation</keyword>
<dbReference type="InterPro" id="IPR000477">
    <property type="entry name" value="RT_dom"/>
</dbReference>
<gene>
    <name evidence="6" type="ORF">MEDL_11560</name>
</gene>
<proteinExistence type="predicted"/>
<comment type="caution">
    <text evidence="6">The sequence shown here is derived from an EMBL/GenBank/DDBJ whole genome shotgun (WGS) entry which is preliminary data.</text>
</comment>
<dbReference type="InterPro" id="IPR043502">
    <property type="entry name" value="DNA/RNA_pol_sf"/>
</dbReference>
<dbReference type="PANTHER" id="PTHR21446">
    <property type="entry name" value="DUF3504 DOMAIN-CONTAINING PROTEIN"/>
    <property type="match status" value="1"/>
</dbReference>
<dbReference type="Proteomes" id="UP000683360">
    <property type="component" value="Unassembled WGS sequence"/>
</dbReference>
<evidence type="ECO:0000256" key="4">
    <source>
        <dbReference type="ARBA" id="ARBA00023172"/>
    </source>
</evidence>
<dbReference type="Gene3D" id="1.10.443.10">
    <property type="entry name" value="Intergrase catalytic core"/>
    <property type="match status" value="1"/>
</dbReference>
<keyword evidence="7" id="KW-1185">Reference proteome</keyword>
<evidence type="ECO:0000256" key="3">
    <source>
        <dbReference type="ARBA" id="ARBA00022843"/>
    </source>
</evidence>
<dbReference type="PANTHER" id="PTHR21446:SF12">
    <property type="entry name" value="POTASSIUM CHANNEL TETRAMERIZATION DOMAIN CONTAINING 1"/>
    <property type="match status" value="1"/>
</dbReference>
<dbReference type="Pfam" id="PF00078">
    <property type="entry name" value="RVT_1"/>
    <property type="match status" value="1"/>
</dbReference>
<dbReference type="PROSITE" id="PS50878">
    <property type="entry name" value="RT_POL"/>
    <property type="match status" value="1"/>
</dbReference>
<dbReference type="SUPFAM" id="SSF56672">
    <property type="entry name" value="DNA/RNA polymerases"/>
    <property type="match status" value="1"/>
</dbReference>
<dbReference type="InterPro" id="IPR021893">
    <property type="entry name" value="ZMYM2-like_C"/>
</dbReference>
<reference evidence="6" key="1">
    <citation type="submission" date="2021-03" db="EMBL/GenBank/DDBJ databases">
        <authorList>
            <person name="Bekaert M."/>
        </authorList>
    </citation>
    <scope>NUCLEOTIDE SEQUENCE</scope>
</reference>
<dbReference type="GO" id="GO:0015074">
    <property type="term" value="P:DNA integration"/>
    <property type="evidence" value="ECO:0007669"/>
    <property type="project" value="InterPro"/>
</dbReference>
<dbReference type="SUPFAM" id="SSF56349">
    <property type="entry name" value="DNA breaking-rejoining enzymes"/>
    <property type="match status" value="1"/>
</dbReference>
<dbReference type="OrthoDB" id="10040310at2759"/>
<evidence type="ECO:0000256" key="1">
    <source>
        <dbReference type="ARBA" id="ARBA00022499"/>
    </source>
</evidence>
<evidence type="ECO:0000313" key="6">
    <source>
        <dbReference type="EMBL" id="CAG2196731.1"/>
    </source>
</evidence>
<name>A0A8S3QJU7_MYTED</name>
<organism evidence="6 7">
    <name type="scientific">Mytilus edulis</name>
    <name type="common">Blue mussel</name>
    <dbReference type="NCBI Taxonomy" id="6550"/>
    <lineage>
        <taxon>Eukaryota</taxon>
        <taxon>Metazoa</taxon>
        <taxon>Spiralia</taxon>
        <taxon>Lophotrochozoa</taxon>
        <taxon>Mollusca</taxon>
        <taxon>Bivalvia</taxon>
        <taxon>Autobranchia</taxon>
        <taxon>Pteriomorphia</taxon>
        <taxon>Mytilida</taxon>
        <taxon>Mytiloidea</taxon>
        <taxon>Mytilidae</taxon>
        <taxon>Mytilinae</taxon>
        <taxon>Mytilus</taxon>
    </lineage>
</organism>
<dbReference type="InterPro" id="IPR052787">
    <property type="entry name" value="MAVS"/>
</dbReference>
<dbReference type="GO" id="GO:0003677">
    <property type="term" value="F:DNA binding"/>
    <property type="evidence" value="ECO:0007669"/>
    <property type="project" value="InterPro"/>
</dbReference>
<protein>
    <recommendedName>
        <fullName evidence="5">Reverse transcriptase domain-containing protein</fullName>
    </recommendedName>
</protein>
<dbReference type="InterPro" id="IPR013762">
    <property type="entry name" value="Integrase-like_cat_sf"/>
</dbReference>
<evidence type="ECO:0000256" key="2">
    <source>
        <dbReference type="ARBA" id="ARBA00022553"/>
    </source>
</evidence>
<dbReference type="Pfam" id="PF12012">
    <property type="entry name" value="DUF3504"/>
    <property type="match status" value="1"/>
</dbReference>
<dbReference type="CDD" id="cd01650">
    <property type="entry name" value="RT_nLTR_like"/>
    <property type="match status" value="1"/>
</dbReference>
<evidence type="ECO:0000313" key="7">
    <source>
        <dbReference type="Proteomes" id="UP000683360"/>
    </source>
</evidence>
<dbReference type="EMBL" id="CAJPWZ010000568">
    <property type="protein sequence ID" value="CAG2196731.1"/>
    <property type="molecule type" value="Genomic_DNA"/>
</dbReference>
<evidence type="ECO:0000259" key="5">
    <source>
        <dbReference type="PROSITE" id="PS50878"/>
    </source>
</evidence>
<keyword evidence="2" id="KW-0597">Phosphoprotein</keyword>